<comment type="subcellular location">
    <subcellularLocation>
        <location evidence="1">Cell membrane</location>
    </subcellularLocation>
</comment>
<dbReference type="Proteomes" id="UP001172645">
    <property type="component" value="Unassembled WGS sequence"/>
</dbReference>
<dbReference type="InterPro" id="IPR058625">
    <property type="entry name" value="MdtA-like_BSH"/>
</dbReference>
<dbReference type="InterPro" id="IPR058626">
    <property type="entry name" value="MdtA-like_b-barrel"/>
</dbReference>
<dbReference type="Gene3D" id="2.40.50.100">
    <property type="match status" value="1"/>
</dbReference>
<proteinExistence type="inferred from homology"/>
<evidence type="ECO:0000313" key="8">
    <source>
        <dbReference type="Proteomes" id="UP001172645"/>
    </source>
</evidence>
<dbReference type="Gene3D" id="1.10.287.470">
    <property type="entry name" value="Helix hairpin bin"/>
    <property type="match status" value="1"/>
</dbReference>
<comment type="similarity">
    <text evidence="2">Belongs to the membrane fusion protein (MFP) (TC 8.A.1) family.</text>
</comment>
<reference evidence="7" key="1">
    <citation type="submission" date="2023-06" db="EMBL/GenBank/DDBJ databases">
        <title>Phylogenetic Diversity of Rhizobium strains.</title>
        <authorList>
            <person name="Moura F.T."/>
            <person name="Helene L.C.F."/>
            <person name="Hungria M."/>
        </authorList>
    </citation>
    <scope>NUCLEOTIDE SEQUENCE</scope>
    <source>
        <strain evidence="7">CCGE526</strain>
    </source>
</reference>
<dbReference type="Pfam" id="PF25944">
    <property type="entry name" value="Beta-barrel_RND"/>
    <property type="match status" value="1"/>
</dbReference>
<dbReference type="InterPro" id="IPR006143">
    <property type="entry name" value="RND_pump_MFP"/>
</dbReference>
<dbReference type="NCBIfam" id="TIGR01730">
    <property type="entry name" value="RND_mfp"/>
    <property type="match status" value="1"/>
</dbReference>
<dbReference type="PANTHER" id="PTHR30469">
    <property type="entry name" value="MULTIDRUG RESISTANCE PROTEIN MDTA"/>
    <property type="match status" value="1"/>
</dbReference>
<evidence type="ECO:0000259" key="5">
    <source>
        <dbReference type="Pfam" id="PF25944"/>
    </source>
</evidence>
<keyword evidence="8" id="KW-1185">Reference proteome</keyword>
<evidence type="ECO:0000259" key="6">
    <source>
        <dbReference type="Pfam" id="PF25989"/>
    </source>
</evidence>
<feature type="domain" description="Multidrug resistance protein MdtA-like barrel-sandwich hybrid" evidence="4">
    <location>
        <begin position="88"/>
        <end position="221"/>
    </location>
</feature>
<dbReference type="InterPro" id="IPR058637">
    <property type="entry name" value="YknX-like_C"/>
</dbReference>
<gene>
    <name evidence="7" type="ORF">PY649_25855</name>
</gene>
<dbReference type="RefSeq" id="WP_285871712.1">
    <property type="nucleotide sequence ID" value="NZ_JARFYM010000028.1"/>
</dbReference>
<dbReference type="EMBL" id="JARFYM010000028">
    <property type="protein sequence ID" value="MDL2402334.1"/>
    <property type="molecule type" value="Genomic_DNA"/>
</dbReference>
<evidence type="ECO:0000256" key="1">
    <source>
        <dbReference type="ARBA" id="ARBA00004236"/>
    </source>
</evidence>
<dbReference type="Pfam" id="PF25989">
    <property type="entry name" value="YknX_C"/>
    <property type="match status" value="1"/>
</dbReference>
<feature type="domain" description="YknX-like C-terminal permuted SH3-like" evidence="6">
    <location>
        <begin position="318"/>
        <end position="384"/>
    </location>
</feature>
<comment type="caution">
    <text evidence="7">The sequence shown here is derived from an EMBL/GenBank/DDBJ whole genome shotgun (WGS) entry which is preliminary data.</text>
</comment>
<dbReference type="Gene3D" id="2.40.30.170">
    <property type="match status" value="1"/>
</dbReference>
<evidence type="ECO:0000256" key="3">
    <source>
        <dbReference type="SAM" id="MobiDB-lite"/>
    </source>
</evidence>
<evidence type="ECO:0000256" key="2">
    <source>
        <dbReference type="ARBA" id="ARBA00009477"/>
    </source>
</evidence>
<feature type="domain" description="Multidrug resistance protein MdtA-like beta-barrel" evidence="5">
    <location>
        <begin position="230"/>
        <end position="310"/>
    </location>
</feature>
<sequence>MKKFWLSLGVVIVAALAVWSYRDRIPFMSAFIDKASAKTEASSKTASAGGQGKRQVGPIAVKTVAAVKSALPMDVPATGWVVPIDSTTIAAQEAGLITQIAVKDGATVKAGDLIAKLDPRTAQAAVNKDQANLTRDQANLAQAETALTRANSLLTSSAGTQATADEARATRDAAVATVSADQAQLASDQVLLGNTDIRAPYDGRLGDVQLSLGAYVSAGTPIVTISKYDPAYIKFTMQENNLRELQEQLAAGPVQVTTVPRSAQGKPRTGTITFYNNTVDQASGTITVKATFENANGALWPGRSTNVMVHFADNEQLIVVPTVAVSPGPDGYIAFVVKDNKVKITPVTIARANGSRTAVATGLSVGDHVVVEGQSQLNNGSEVKEQFSDNPNEKVASTDDGKTETIAVGAQQ</sequence>
<protein>
    <submittedName>
        <fullName evidence="7">Efflux RND transporter periplasmic adaptor subunit</fullName>
    </submittedName>
</protein>
<organism evidence="7 8">
    <name type="scientific">Rhizobium mayense</name>
    <dbReference type="NCBI Taxonomy" id="1312184"/>
    <lineage>
        <taxon>Bacteria</taxon>
        <taxon>Pseudomonadati</taxon>
        <taxon>Pseudomonadota</taxon>
        <taxon>Alphaproteobacteria</taxon>
        <taxon>Hyphomicrobiales</taxon>
        <taxon>Rhizobiaceae</taxon>
        <taxon>Rhizobium/Agrobacterium group</taxon>
        <taxon>Rhizobium</taxon>
    </lineage>
</organism>
<dbReference type="Pfam" id="PF25917">
    <property type="entry name" value="BSH_RND"/>
    <property type="match status" value="1"/>
</dbReference>
<dbReference type="SUPFAM" id="SSF111369">
    <property type="entry name" value="HlyD-like secretion proteins"/>
    <property type="match status" value="1"/>
</dbReference>
<feature type="region of interest" description="Disordered" evidence="3">
    <location>
        <begin position="378"/>
        <end position="412"/>
    </location>
</feature>
<evidence type="ECO:0000259" key="4">
    <source>
        <dbReference type="Pfam" id="PF25917"/>
    </source>
</evidence>
<evidence type="ECO:0000313" key="7">
    <source>
        <dbReference type="EMBL" id="MDL2402334.1"/>
    </source>
</evidence>
<dbReference type="Gene3D" id="2.40.420.20">
    <property type="match status" value="1"/>
</dbReference>
<name>A0ABT7K5C2_9HYPH</name>
<accession>A0ABT7K5C2</accession>
<dbReference type="PANTHER" id="PTHR30469:SF36">
    <property type="entry name" value="BLL3903 PROTEIN"/>
    <property type="match status" value="1"/>
</dbReference>